<evidence type="ECO:0000256" key="3">
    <source>
        <dbReference type="ARBA" id="ARBA00022801"/>
    </source>
</evidence>
<accession>A0A510VC76</accession>
<feature type="domain" description="Metallo-beta-lactamase" evidence="5">
    <location>
        <begin position="11"/>
        <end position="174"/>
    </location>
</feature>
<evidence type="ECO:0000256" key="4">
    <source>
        <dbReference type="ARBA" id="ARBA00022833"/>
    </source>
</evidence>
<dbReference type="PANTHER" id="PTHR46233:SF3">
    <property type="entry name" value="HYDROXYACYLGLUTATHIONE HYDROLASE GLOC"/>
    <property type="match status" value="1"/>
</dbReference>
<keyword evidence="3 6" id="KW-0378">Hydrolase</keyword>
<keyword evidence="7" id="KW-1185">Reference proteome</keyword>
<dbReference type="InterPro" id="IPR001279">
    <property type="entry name" value="Metallo-B-lactamas"/>
</dbReference>
<comment type="cofactor">
    <cofactor evidence="1">
        <name>Zn(2+)</name>
        <dbReference type="ChEBI" id="CHEBI:29105"/>
    </cofactor>
</comment>
<dbReference type="InterPro" id="IPR051453">
    <property type="entry name" value="MBL_Glyoxalase_II"/>
</dbReference>
<evidence type="ECO:0000256" key="1">
    <source>
        <dbReference type="ARBA" id="ARBA00001947"/>
    </source>
</evidence>
<dbReference type="GO" id="GO:0046872">
    <property type="term" value="F:metal ion binding"/>
    <property type="evidence" value="ECO:0007669"/>
    <property type="project" value="UniProtKB-KW"/>
</dbReference>
<evidence type="ECO:0000313" key="7">
    <source>
        <dbReference type="Proteomes" id="UP000321118"/>
    </source>
</evidence>
<sequence>MIGSAGPAHFPNYQYVVGDVSSGHAVVVDPAWDSGGIARRIEREGWSLQAIVLTHGHSDHVNGVAELARLMPAPVYVSADEAAYYDVDVPGLTHCGDGATVHAGSIAVRAMHTPGHTVGSCSFLVGDHLFVGDTLFPEGVGFTHFEGGCASDLYDSVRRLGREIADETLVYSGHRYQHGPGLTFGELRRRNIYLHLSSRKDFVEFADRRTVAASHDRLLPDASATPTGYAALTWSDDGATPATRK</sequence>
<dbReference type="SUPFAM" id="SSF56281">
    <property type="entry name" value="Metallo-hydrolase/oxidoreductase"/>
    <property type="match status" value="1"/>
</dbReference>
<dbReference type="EMBL" id="BJUB01000011">
    <property type="protein sequence ID" value="GEK22850.1"/>
    <property type="molecule type" value="Genomic_DNA"/>
</dbReference>
<gene>
    <name evidence="6" type="primary">pksB</name>
    <name evidence="6" type="ORF">CXY01_33700</name>
</gene>
<evidence type="ECO:0000259" key="5">
    <source>
        <dbReference type="SMART" id="SM00849"/>
    </source>
</evidence>
<dbReference type="InterPro" id="IPR036866">
    <property type="entry name" value="RibonucZ/Hydroxyglut_hydro"/>
</dbReference>
<evidence type="ECO:0000313" key="6">
    <source>
        <dbReference type="EMBL" id="GEK22850.1"/>
    </source>
</evidence>
<dbReference type="Proteomes" id="UP000321118">
    <property type="component" value="Unassembled WGS sequence"/>
</dbReference>
<dbReference type="AlphaFoldDB" id="A0A510VC76"/>
<dbReference type="Gene3D" id="3.60.15.10">
    <property type="entry name" value="Ribonuclease Z/Hydroxyacylglutathione hydrolase-like"/>
    <property type="match status" value="1"/>
</dbReference>
<dbReference type="GO" id="GO:0016787">
    <property type="term" value="F:hydrolase activity"/>
    <property type="evidence" value="ECO:0007669"/>
    <property type="project" value="UniProtKB-KW"/>
</dbReference>
<name>A0A510VC76_9CELL</name>
<reference evidence="6 7" key="1">
    <citation type="submission" date="2019-07" db="EMBL/GenBank/DDBJ databases">
        <title>Whole genome shotgun sequence of Cellulomonas xylanilytica NBRC 101102.</title>
        <authorList>
            <person name="Hosoyama A."/>
            <person name="Uohara A."/>
            <person name="Ohji S."/>
            <person name="Ichikawa N."/>
        </authorList>
    </citation>
    <scope>NUCLEOTIDE SEQUENCE [LARGE SCALE GENOMIC DNA]</scope>
    <source>
        <strain evidence="6 7">NBRC 101102</strain>
    </source>
</reference>
<proteinExistence type="predicted"/>
<keyword evidence="4" id="KW-0862">Zinc</keyword>
<evidence type="ECO:0000256" key="2">
    <source>
        <dbReference type="ARBA" id="ARBA00022723"/>
    </source>
</evidence>
<comment type="caution">
    <text evidence="6">The sequence shown here is derived from an EMBL/GenBank/DDBJ whole genome shotgun (WGS) entry which is preliminary data.</text>
</comment>
<dbReference type="SMART" id="SM00849">
    <property type="entry name" value="Lactamase_B"/>
    <property type="match status" value="1"/>
</dbReference>
<keyword evidence="2" id="KW-0479">Metal-binding</keyword>
<protein>
    <submittedName>
        <fullName evidence="6">Putative polyketide biosynthesis zinc-dependent hydrolase PksB</fullName>
    </submittedName>
</protein>
<dbReference type="Pfam" id="PF00753">
    <property type="entry name" value="Lactamase_B"/>
    <property type="match status" value="1"/>
</dbReference>
<dbReference type="PANTHER" id="PTHR46233">
    <property type="entry name" value="HYDROXYACYLGLUTATHIONE HYDROLASE GLOC"/>
    <property type="match status" value="1"/>
</dbReference>
<organism evidence="6 7">
    <name type="scientific">Cellulomonas xylanilytica</name>
    <dbReference type="NCBI Taxonomy" id="233583"/>
    <lineage>
        <taxon>Bacteria</taxon>
        <taxon>Bacillati</taxon>
        <taxon>Actinomycetota</taxon>
        <taxon>Actinomycetes</taxon>
        <taxon>Micrococcales</taxon>
        <taxon>Cellulomonadaceae</taxon>
        <taxon>Cellulomonas</taxon>
    </lineage>
</organism>